<dbReference type="InterPro" id="IPR050380">
    <property type="entry name" value="Immune_Resp_Modulators"/>
</dbReference>
<evidence type="ECO:0000313" key="4">
    <source>
        <dbReference type="EMBL" id="KAK1152029.1"/>
    </source>
</evidence>
<dbReference type="PANTHER" id="PTHR23411">
    <property type="entry name" value="TAPASIN"/>
    <property type="match status" value="1"/>
</dbReference>
<reference evidence="4" key="1">
    <citation type="submission" date="2022-02" db="EMBL/GenBank/DDBJ databases">
        <title>Atlantic sturgeon de novo genome assembly.</title>
        <authorList>
            <person name="Stock M."/>
            <person name="Klopp C."/>
            <person name="Guiguen Y."/>
            <person name="Cabau C."/>
            <person name="Parinello H."/>
            <person name="Santidrian Yebra-Pimentel E."/>
            <person name="Kuhl H."/>
            <person name="Dirks R.P."/>
            <person name="Guessner J."/>
            <person name="Wuertz S."/>
            <person name="Du K."/>
            <person name="Schartl M."/>
        </authorList>
    </citation>
    <scope>NUCLEOTIDE SEQUENCE</scope>
    <source>
        <strain evidence="4">STURGEONOMICS-FGT-2020</strain>
        <tissue evidence="4">Whole blood</tissue>
    </source>
</reference>
<feature type="domain" description="Ig-like" evidence="3">
    <location>
        <begin position="243"/>
        <end position="334"/>
    </location>
</feature>
<dbReference type="Pfam" id="PF07654">
    <property type="entry name" value="C1-set"/>
    <property type="match status" value="7"/>
</dbReference>
<dbReference type="Gene3D" id="2.60.40.10">
    <property type="entry name" value="Immunoglobulins"/>
    <property type="match status" value="7"/>
</dbReference>
<dbReference type="Proteomes" id="UP001230051">
    <property type="component" value="Unassembled WGS sequence"/>
</dbReference>
<gene>
    <name evidence="4" type="ORF">AOXY_G31930</name>
</gene>
<keyword evidence="2" id="KW-0472">Membrane</keyword>
<feature type="domain" description="Ig-like" evidence="3">
    <location>
        <begin position="646"/>
        <end position="746"/>
    </location>
</feature>
<keyword evidence="1" id="KW-0393">Immunoglobulin domain</keyword>
<feature type="domain" description="Ig-like" evidence="3">
    <location>
        <begin position="132"/>
        <end position="223"/>
    </location>
</feature>
<feature type="domain" description="Ig-like" evidence="3">
    <location>
        <begin position="450"/>
        <end position="541"/>
    </location>
</feature>
<keyword evidence="2" id="KW-1133">Transmembrane helix</keyword>
<sequence>MDEWKKGSNYSCVFTHGSTKTSKTVSFCTACCTVEPTIHLQKPTFEAIFKGERVSADCVVVGLKDSTVSWIVDGREQDSESVNSTLNRNNTQTITSRLTVSAAQWKSYSNVSCKVTHPCFTKEASITKETGPSKNPVLELLRPSEDQLGAHSAELICIITGFFPSDIYVKWQKGDEDIGPNNYKNNPVAPENGGVSYSMVSRLTIPKSEWMTRNTYSCKAAHGTKWFEAKTPDNLFACSSTEPTIHLQKPTFEAIFKGERVSADCVVIGLKDSTISWIVDGREQDSESVNSTLNGNNTQTITSRLTVSAADWKSYNKTSCKVTHPCFTKEASITKETGPSKNPVLELLRPSEDQLGAHSAELICIITGFFPSDIYVKWQKGDKNIGPDNYKNNPIAPENEGVSYSMVSRLTIAKNEWTTQNTYSCKAAHGTKWFEAKTPDHLFACSSIEPTIHLQKPNFEAIFKGERVSADCVVIGLKDSTVSWIVDGREQDSESVNSTLNGNNTQTITSRLTVSAADWKSYNKTSCKVTHPCFTKEASITKETGPSKNPVLELLRPSEDQLGAHSAELICIITGFFPSDIYVKWQKGDKNIGPDNYKNNPIAPENGGVSYSMVSRLTIAKNEWTTQNTYSCKAAHGTEWFEAKTPDSLFASVIPTKPTIHLLQSTSDLVCLVHGYSPKHIEINWLLNEEPVSQNYTTAQPSKGTDGKFSTRSHIPYSVREWKPGMVYTCMVKHPATNTILSRNISKPEIIEEKDFHDDNVDYFVPEDDMQGVWTTACTFIILFLLSFLYSSFVTVVKVRK</sequence>
<organism evidence="4 5">
    <name type="scientific">Acipenser oxyrinchus oxyrinchus</name>
    <dbReference type="NCBI Taxonomy" id="40147"/>
    <lineage>
        <taxon>Eukaryota</taxon>
        <taxon>Metazoa</taxon>
        <taxon>Chordata</taxon>
        <taxon>Craniata</taxon>
        <taxon>Vertebrata</taxon>
        <taxon>Euteleostomi</taxon>
        <taxon>Actinopterygii</taxon>
        <taxon>Chondrostei</taxon>
        <taxon>Acipenseriformes</taxon>
        <taxon>Acipenseridae</taxon>
        <taxon>Acipenser</taxon>
    </lineage>
</organism>
<keyword evidence="5" id="KW-1185">Reference proteome</keyword>
<evidence type="ECO:0000259" key="3">
    <source>
        <dbReference type="PROSITE" id="PS50835"/>
    </source>
</evidence>
<dbReference type="InterPro" id="IPR013783">
    <property type="entry name" value="Ig-like_fold"/>
</dbReference>
<feature type="domain" description="Ig-like" evidence="3">
    <location>
        <begin position="546"/>
        <end position="637"/>
    </location>
</feature>
<accession>A0AAD8FSX4</accession>
<dbReference type="FunFam" id="2.60.40.10:FF:000463">
    <property type="entry name" value="Immunoglobulin heavy constant gamma 1"/>
    <property type="match status" value="3"/>
</dbReference>
<dbReference type="PROSITE" id="PS50835">
    <property type="entry name" value="IG_LIKE"/>
    <property type="match status" value="7"/>
</dbReference>
<dbReference type="InterPro" id="IPR003597">
    <property type="entry name" value="Ig_C1-set"/>
</dbReference>
<feature type="transmembrane region" description="Helical" evidence="2">
    <location>
        <begin position="773"/>
        <end position="797"/>
    </location>
</feature>
<proteinExistence type="predicted"/>
<dbReference type="EMBL" id="JAGXEW010000049">
    <property type="protein sequence ID" value="KAK1152029.1"/>
    <property type="molecule type" value="Genomic_DNA"/>
</dbReference>
<name>A0AAD8FSX4_ACIOX</name>
<evidence type="ECO:0000256" key="1">
    <source>
        <dbReference type="ARBA" id="ARBA00023319"/>
    </source>
</evidence>
<dbReference type="PROSITE" id="PS00290">
    <property type="entry name" value="IG_MHC"/>
    <property type="match status" value="4"/>
</dbReference>
<dbReference type="SUPFAM" id="SSF48726">
    <property type="entry name" value="Immunoglobulin"/>
    <property type="match status" value="7"/>
</dbReference>
<keyword evidence="2" id="KW-0812">Transmembrane</keyword>
<dbReference type="AlphaFoldDB" id="A0AAD8FSX4"/>
<dbReference type="InterPro" id="IPR036179">
    <property type="entry name" value="Ig-like_dom_sf"/>
</dbReference>
<evidence type="ECO:0000313" key="5">
    <source>
        <dbReference type="Proteomes" id="UP001230051"/>
    </source>
</evidence>
<dbReference type="InterPro" id="IPR003006">
    <property type="entry name" value="Ig/MHC_CS"/>
</dbReference>
<evidence type="ECO:0000256" key="2">
    <source>
        <dbReference type="SAM" id="Phobius"/>
    </source>
</evidence>
<feature type="domain" description="Ig-like" evidence="3">
    <location>
        <begin position="36"/>
        <end position="127"/>
    </location>
</feature>
<feature type="domain" description="Ig-like" evidence="3">
    <location>
        <begin position="339"/>
        <end position="430"/>
    </location>
</feature>
<comment type="caution">
    <text evidence="4">The sequence shown here is derived from an EMBL/GenBank/DDBJ whole genome shotgun (WGS) entry which is preliminary data.</text>
</comment>
<dbReference type="CDD" id="cd00098">
    <property type="entry name" value="IgC1"/>
    <property type="match status" value="2"/>
</dbReference>
<dbReference type="InterPro" id="IPR007110">
    <property type="entry name" value="Ig-like_dom"/>
</dbReference>
<protein>
    <submittedName>
        <fullName evidence="4">Titin-like</fullName>
    </submittedName>
</protein>
<dbReference type="SMART" id="SM00407">
    <property type="entry name" value="IGc1"/>
    <property type="match status" value="7"/>
</dbReference>